<organism evidence="1 2">
    <name type="scientific">Actinokineospora guangxiensis</name>
    <dbReference type="NCBI Taxonomy" id="1490288"/>
    <lineage>
        <taxon>Bacteria</taxon>
        <taxon>Bacillati</taxon>
        <taxon>Actinomycetota</taxon>
        <taxon>Actinomycetes</taxon>
        <taxon>Pseudonocardiales</taxon>
        <taxon>Pseudonocardiaceae</taxon>
        <taxon>Actinokineospora</taxon>
    </lineage>
</organism>
<sequence>MIPMPAAPVTAPWEATLAALLPGGGALPGAFARVGAVHLSPLAIGFDAQTIAWADVAEVRTRRLRAALTAGLAGEVGAQAARLAPPGTRFAARKVATRLAAGAGGLVAGVFQDGAEVPWAVVARGRWRAAVHAPSAAARAVLWLPAVAASVLATARAAGVPVVSP</sequence>
<gene>
    <name evidence="1" type="ORF">ACFPM7_25925</name>
</gene>
<evidence type="ECO:0000313" key="1">
    <source>
        <dbReference type="EMBL" id="MFC5290506.1"/>
    </source>
</evidence>
<comment type="caution">
    <text evidence="1">The sequence shown here is derived from an EMBL/GenBank/DDBJ whole genome shotgun (WGS) entry which is preliminary data.</text>
</comment>
<dbReference type="EMBL" id="JBHSKF010000017">
    <property type="protein sequence ID" value="MFC5290506.1"/>
    <property type="molecule type" value="Genomic_DNA"/>
</dbReference>
<dbReference type="RefSeq" id="WP_378250398.1">
    <property type="nucleotide sequence ID" value="NZ_JBHSKF010000017.1"/>
</dbReference>
<accession>A0ABW0EWE7</accession>
<proteinExistence type="predicted"/>
<name>A0ABW0EWE7_9PSEU</name>
<evidence type="ECO:0000313" key="2">
    <source>
        <dbReference type="Proteomes" id="UP001596157"/>
    </source>
</evidence>
<keyword evidence="2" id="KW-1185">Reference proteome</keyword>
<protein>
    <submittedName>
        <fullName evidence="1">Uncharacterized protein</fullName>
    </submittedName>
</protein>
<dbReference type="Proteomes" id="UP001596157">
    <property type="component" value="Unassembled WGS sequence"/>
</dbReference>
<reference evidence="2" key="1">
    <citation type="journal article" date="2019" name="Int. J. Syst. Evol. Microbiol.">
        <title>The Global Catalogue of Microorganisms (GCM) 10K type strain sequencing project: providing services to taxonomists for standard genome sequencing and annotation.</title>
        <authorList>
            <consortium name="The Broad Institute Genomics Platform"/>
            <consortium name="The Broad Institute Genome Sequencing Center for Infectious Disease"/>
            <person name="Wu L."/>
            <person name="Ma J."/>
        </authorList>
    </citation>
    <scope>NUCLEOTIDE SEQUENCE [LARGE SCALE GENOMIC DNA]</scope>
    <source>
        <strain evidence="2">CCUG 59778</strain>
    </source>
</reference>